<evidence type="ECO:0000256" key="5">
    <source>
        <dbReference type="ARBA" id="ARBA00036267"/>
    </source>
</evidence>
<evidence type="ECO:0000256" key="7">
    <source>
        <dbReference type="ARBA" id="ARBA00048125"/>
    </source>
</evidence>
<comment type="catalytic activity">
    <reaction evidence="5">
        <text>[3Fe-4S](1+)-[protein] + Fe(2+)-[Dph3] = [3Fe-4S](0)-[protein] + Fe(3+)-[Dph3]</text>
        <dbReference type="Rhea" id="RHEA:71235"/>
        <dbReference type="Rhea" id="RHEA-COMP:17996"/>
        <dbReference type="Rhea" id="RHEA-COMP:17997"/>
        <dbReference type="Rhea" id="RHEA-COMP:18002"/>
        <dbReference type="Rhea" id="RHEA-COMP:18003"/>
        <dbReference type="ChEBI" id="CHEBI:29033"/>
        <dbReference type="ChEBI" id="CHEBI:29034"/>
        <dbReference type="ChEBI" id="CHEBI:33751"/>
        <dbReference type="ChEBI" id="CHEBI:47402"/>
        <dbReference type="ChEBI" id="CHEBI:83228"/>
    </reaction>
</comment>
<dbReference type="InterPro" id="IPR007872">
    <property type="entry name" value="DPH_MB_dom"/>
</dbReference>
<comment type="similarity">
    <text evidence="4">Belongs to the DPH3 family.</text>
</comment>
<evidence type="ECO:0000256" key="2">
    <source>
        <dbReference type="ARBA" id="ARBA00022723"/>
    </source>
</evidence>
<evidence type="ECO:0000256" key="1">
    <source>
        <dbReference type="ARBA" id="ARBA00005156"/>
    </source>
</evidence>
<reference evidence="9 10" key="1">
    <citation type="journal article" date="2024" name="Science">
        <title>Giant polyketide synthase enzymes in the biosynthesis of giant marine polyether toxins.</title>
        <authorList>
            <person name="Fallon T.R."/>
            <person name="Shende V.V."/>
            <person name="Wierzbicki I.H."/>
            <person name="Pendleton A.L."/>
            <person name="Watervoot N.F."/>
            <person name="Auber R.P."/>
            <person name="Gonzalez D.J."/>
            <person name="Wisecaver J.H."/>
            <person name="Moore B.S."/>
        </authorList>
    </citation>
    <scope>NUCLEOTIDE SEQUENCE [LARGE SCALE GENOMIC DNA]</scope>
    <source>
        <strain evidence="9 10">12B1</strain>
    </source>
</reference>
<evidence type="ECO:0000256" key="3">
    <source>
        <dbReference type="ARBA" id="ARBA00023004"/>
    </source>
</evidence>
<sequence>MEVLERDAQDDKEGVYEEVELSEMSFDEAVQTYYYECPCGDMFEITQAQLDAGESIARCPSCSLTIRVLLQHVRHLPASLNASTPPLRITSSSSSDHLPFNAQLLSSPSTQQRADIRL</sequence>
<comment type="pathway">
    <text evidence="1">Protein modification; peptidyl-diphthamide biosynthesis.</text>
</comment>
<comment type="caution">
    <text evidence="9">The sequence shown here is derived from an EMBL/GenBank/DDBJ whole genome shotgun (WGS) entry which is preliminary data.</text>
</comment>
<dbReference type="Pfam" id="PF05207">
    <property type="entry name" value="Zn_ribbon_CSL"/>
    <property type="match status" value="1"/>
</dbReference>
<dbReference type="EMBL" id="JBGBPQ010000018">
    <property type="protein sequence ID" value="KAL1506881.1"/>
    <property type="molecule type" value="Genomic_DNA"/>
</dbReference>
<keyword evidence="2" id="KW-0479">Metal-binding</keyword>
<dbReference type="Proteomes" id="UP001515480">
    <property type="component" value="Unassembled WGS sequence"/>
</dbReference>
<dbReference type="GO" id="GO:0017183">
    <property type="term" value="P:protein histidyl modification to diphthamide"/>
    <property type="evidence" value="ECO:0007669"/>
    <property type="project" value="InterPro"/>
</dbReference>
<evidence type="ECO:0000313" key="10">
    <source>
        <dbReference type="Proteomes" id="UP001515480"/>
    </source>
</evidence>
<keyword evidence="10" id="KW-1185">Reference proteome</keyword>
<dbReference type="PROSITE" id="PS51074">
    <property type="entry name" value="DPH_MB"/>
    <property type="match status" value="1"/>
</dbReference>
<dbReference type="InterPro" id="IPR036671">
    <property type="entry name" value="DPH_MB_sf"/>
</dbReference>
<evidence type="ECO:0000256" key="4">
    <source>
        <dbReference type="ARBA" id="ARBA00024032"/>
    </source>
</evidence>
<evidence type="ECO:0000313" key="9">
    <source>
        <dbReference type="EMBL" id="KAL1506881.1"/>
    </source>
</evidence>
<feature type="domain" description="DPH-type MB" evidence="8">
    <location>
        <begin position="15"/>
        <end position="71"/>
    </location>
</feature>
<comment type="catalytic activity">
    <reaction evidence="7">
        <text>2 [3Fe-4S](0)-[protein] + 2 Fe(2+)-[Dph3] + NADH = 2 [4Fe-4S](1+)-[protein] + 2 [Dph3] + NAD(+) + H(+)</text>
        <dbReference type="Rhea" id="RHEA:71239"/>
        <dbReference type="Rhea" id="RHEA-COMP:17997"/>
        <dbReference type="Rhea" id="RHEA-COMP:17998"/>
        <dbReference type="Rhea" id="RHEA-COMP:18001"/>
        <dbReference type="Rhea" id="RHEA-COMP:18002"/>
        <dbReference type="ChEBI" id="CHEBI:15378"/>
        <dbReference type="ChEBI" id="CHEBI:29033"/>
        <dbReference type="ChEBI" id="CHEBI:33723"/>
        <dbReference type="ChEBI" id="CHEBI:47402"/>
        <dbReference type="ChEBI" id="CHEBI:57540"/>
        <dbReference type="ChEBI" id="CHEBI:57945"/>
        <dbReference type="ChEBI" id="CHEBI:83228"/>
    </reaction>
</comment>
<proteinExistence type="inferred from homology"/>
<gene>
    <name evidence="9" type="ORF">AB1Y20_007746</name>
</gene>
<accession>A0AB34IRT8</accession>
<dbReference type="GO" id="GO:0046872">
    <property type="term" value="F:metal ion binding"/>
    <property type="evidence" value="ECO:0007669"/>
    <property type="project" value="UniProtKB-KW"/>
</dbReference>
<dbReference type="Gene3D" id="3.10.660.10">
    <property type="entry name" value="DPH Zinc finger"/>
    <property type="match status" value="1"/>
</dbReference>
<dbReference type="SUPFAM" id="SSF144217">
    <property type="entry name" value="CSL zinc finger"/>
    <property type="match status" value="1"/>
</dbReference>
<evidence type="ECO:0000256" key="6">
    <source>
        <dbReference type="ARBA" id="ARBA00041070"/>
    </source>
</evidence>
<dbReference type="PANTHER" id="PTHR21454">
    <property type="entry name" value="DPH3 HOMOLOG-RELATED"/>
    <property type="match status" value="1"/>
</dbReference>
<name>A0AB34IRT8_PRYPA</name>
<dbReference type="InterPro" id="IPR044248">
    <property type="entry name" value="DPH3/4-like"/>
</dbReference>
<evidence type="ECO:0000259" key="8">
    <source>
        <dbReference type="PROSITE" id="PS51074"/>
    </source>
</evidence>
<protein>
    <recommendedName>
        <fullName evidence="6">Diphthamide biosynthesis protein 3</fullName>
    </recommendedName>
</protein>
<organism evidence="9 10">
    <name type="scientific">Prymnesium parvum</name>
    <name type="common">Toxic golden alga</name>
    <dbReference type="NCBI Taxonomy" id="97485"/>
    <lineage>
        <taxon>Eukaryota</taxon>
        <taxon>Haptista</taxon>
        <taxon>Haptophyta</taxon>
        <taxon>Prymnesiophyceae</taxon>
        <taxon>Prymnesiales</taxon>
        <taxon>Prymnesiaceae</taxon>
        <taxon>Prymnesium</taxon>
    </lineage>
</organism>
<dbReference type="AlphaFoldDB" id="A0AB34IRT8"/>
<keyword evidence="3" id="KW-0408">Iron</keyword>
<dbReference type="PANTHER" id="PTHR21454:SF31">
    <property type="entry name" value="DIPHTHAMIDE BIOSYNTHESIS PROTEIN 3"/>
    <property type="match status" value="1"/>
</dbReference>